<dbReference type="Proteomes" id="UP000001699">
    <property type="component" value="Unassembled WGS sequence"/>
</dbReference>
<evidence type="ECO:0000313" key="2">
    <source>
        <dbReference type="EMBL" id="EDP55711.1"/>
    </source>
</evidence>
<dbReference type="HOGENOM" id="CLU_2527046_0_0_1"/>
<dbReference type="OrthoDB" id="10295713at2759"/>
<feature type="region of interest" description="Disordered" evidence="1">
    <location>
        <begin position="37"/>
        <end position="84"/>
    </location>
</feature>
<proteinExistence type="predicted"/>
<gene>
    <name evidence="2" type="ORF">AFUB_004080</name>
</gene>
<evidence type="ECO:0000313" key="3">
    <source>
        <dbReference type="Proteomes" id="UP000001699"/>
    </source>
</evidence>
<dbReference type="EMBL" id="DS499594">
    <property type="protein sequence ID" value="EDP55711.1"/>
    <property type="molecule type" value="Genomic_DNA"/>
</dbReference>
<accession>B0XN86</accession>
<dbReference type="VEuPathDB" id="FungiDB:AFUB_004080"/>
<protein>
    <submittedName>
        <fullName evidence="2">Uncharacterized protein</fullName>
    </submittedName>
</protein>
<keyword evidence="3" id="KW-1185">Reference proteome</keyword>
<evidence type="ECO:0000256" key="1">
    <source>
        <dbReference type="SAM" id="MobiDB-lite"/>
    </source>
</evidence>
<organism evidence="2 3">
    <name type="scientific">Aspergillus fumigatus (strain CBS 144.89 / FGSC A1163 / CEA10)</name>
    <name type="common">Neosartorya fumigata</name>
    <dbReference type="NCBI Taxonomy" id="451804"/>
    <lineage>
        <taxon>Eukaryota</taxon>
        <taxon>Fungi</taxon>
        <taxon>Dikarya</taxon>
        <taxon>Ascomycota</taxon>
        <taxon>Pezizomycotina</taxon>
        <taxon>Eurotiomycetes</taxon>
        <taxon>Eurotiomycetidae</taxon>
        <taxon>Eurotiales</taxon>
        <taxon>Aspergillaceae</taxon>
        <taxon>Aspergillus</taxon>
        <taxon>Aspergillus subgen. Fumigati</taxon>
    </lineage>
</organism>
<feature type="compositionally biased region" description="Polar residues" evidence="1">
    <location>
        <begin position="62"/>
        <end position="74"/>
    </location>
</feature>
<name>B0XN86_ASPFC</name>
<dbReference type="AlphaFoldDB" id="B0XN86"/>
<reference evidence="2 3" key="1">
    <citation type="journal article" date="2008" name="PLoS Genet.">
        <title>Genomic islands in the pathogenic filamentous fungus Aspergillus fumigatus.</title>
        <authorList>
            <person name="Fedorova N.D."/>
            <person name="Khaldi N."/>
            <person name="Joardar V.S."/>
            <person name="Maiti R."/>
            <person name="Amedeo P."/>
            <person name="Anderson M.J."/>
            <person name="Crabtree J."/>
            <person name="Silva J.C."/>
            <person name="Badger J.H."/>
            <person name="Albarraq A."/>
            <person name="Angiuoli S."/>
            <person name="Bussey H."/>
            <person name="Bowyer P."/>
            <person name="Cotty P.J."/>
            <person name="Dyer P.S."/>
            <person name="Egan A."/>
            <person name="Galens K."/>
            <person name="Fraser-Liggett C.M."/>
            <person name="Haas B.J."/>
            <person name="Inman J.M."/>
            <person name="Kent R."/>
            <person name="Lemieux S."/>
            <person name="Malavazi I."/>
            <person name="Orvis J."/>
            <person name="Roemer T."/>
            <person name="Ronning C.M."/>
            <person name="Sundaram J.P."/>
            <person name="Sutton G."/>
            <person name="Turner G."/>
            <person name="Venter J.C."/>
            <person name="White O.R."/>
            <person name="Whitty B.R."/>
            <person name="Youngman P."/>
            <person name="Wolfe K.H."/>
            <person name="Goldman G.H."/>
            <person name="Wortman J.R."/>
            <person name="Jiang B."/>
            <person name="Denning D.W."/>
            <person name="Nierman W.C."/>
        </authorList>
    </citation>
    <scope>NUCLEOTIDE SEQUENCE [LARGE SCALE GENOMIC DNA]</scope>
    <source>
        <strain evidence="3">CBS 144.89 / FGSC A1163 / CEA10</strain>
    </source>
</reference>
<sequence length="84" mass="9685">MATRLQHHGEVRARRWRPAIGSSRIQMNRHLLARRATLCPEDEREQVSKESQRKSDLKTQKESSLAGQRRQSIENGKVLVGLPE</sequence>
<feature type="compositionally biased region" description="Basic and acidic residues" evidence="1">
    <location>
        <begin position="45"/>
        <end position="61"/>
    </location>
</feature>